<name>H2YJD8_CIOSA</name>
<evidence type="ECO:0000256" key="8">
    <source>
        <dbReference type="SAM" id="MobiDB-lite"/>
    </source>
</evidence>
<dbReference type="Ensembl" id="ENSCSAVT00000005509.1">
    <property type="protein sequence ID" value="ENSCSAVP00000005437.1"/>
    <property type="gene ID" value="ENSCSAVG00000003251.1"/>
</dbReference>
<keyword evidence="11" id="KW-1185">Reference proteome</keyword>
<evidence type="ECO:0000256" key="2">
    <source>
        <dbReference type="ARBA" id="ARBA00022741"/>
    </source>
</evidence>
<keyword evidence="4" id="KW-0809">Transit peptide</keyword>
<dbReference type="STRING" id="51511.ENSCSAVP00000005437"/>
<evidence type="ECO:0000256" key="7">
    <source>
        <dbReference type="ARBA" id="ARBA00070377"/>
    </source>
</evidence>
<dbReference type="SUPFAM" id="SSF53300">
    <property type="entry name" value="vWA-like"/>
    <property type="match status" value="1"/>
</dbReference>
<dbReference type="FunCoup" id="H2YJD8">
    <property type="interactions" value="166"/>
</dbReference>
<dbReference type="InterPro" id="IPR002035">
    <property type="entry name" value="VWF_A"/>
</dbReference>
<dbReference type="Pfam" id="PF07728">
    <property type="entry name" value="AAA_5"/>
    <property type="match status" value="3"/>
</dbReference>
<feature type="domain" description="VWFA" evidence="9">
    <location>
        <begin position="1515"/>
        <end position="1697"/>
    </location>
</feature>
<evidence type="ECO:0000313" key="10">
    <source>
        <dbReference type="Ensembl" id="ENSCSAVP00000005437.1"/>
    </source>
</evidence>
<dbReference type="GO" id="GO:0005524">
    <property type="term" value="F:ATP binding"/>
    <property type="evidence" value="ECO:0007669"/>
    <property type="project" value="UniProtKB-KW"/>
</dbReference>
<reference evidence="10" key="2">
    <citation type="submission" date="2025-08" db="UniProtKB">
        <authorList>
            <consortium name="Ensembl"/>
        </authorList>
    </citation>
    <scope>IDENTIFICATION</scope>
</reference>
<dbReference type="InterPro" id="IPR036465">
    <property type="entry name" value="vWFA_dom_sf"/>
</dbReference>
<dbReference type="SUPFAM" id="SSF52540">
    <property type="entry name" value="P-loop containing nucleoside triphosphate hydrolases"/>
    <property type="match status" value="3"/>
</dbReference>
<evidence type="ECO:0000256" key="3">
    <source>
        <dbReference type="ARBA" id="ARBA00022840"/>
    </source>
</evidence>
<accession>H2YJD8</accession>
<evidence type="ECO:0000256" key="1">
    <source>
        <dbReference type="ARBA" id="ARBA00004173"/>
    </source>
</evidence>
<dbReference type="InterPro" id="IPR039891">
    <property type="entry name" value="VWA8"/>
</dbReference>
<dbReference type="PANTHER" id="PTHR21610:SF9">
    <property type="entry name" value="VON WILLEBRAND FACTOR A DOMAIN-CONTAINING PROTEIN 8"/>
    <property type="match status" value="1"/>
</dbReference>
<keyword evidence="3" id="KW-0067">ATP-binding</keyword>
<dbReference type="InterPro" id="IPR011704">
    <property type="entry name" value="ATPase_dyneun-rel_AAA"/>
</dbReference>
<dbReference type="Proteomes" id="UP000007875">
    <property type="component" value="Unassembled WGS sequence"/>
</dbReference>
<feature type="compositionally biased region" description="Basic and acidic residues" evidence="8">
    <location>
        <begin position="1347"/>
        <end position="1361"/>
    </location>
</feature>
<dbReference type="SMART" id="SM00327">
    <property type="entry name" value="VWA"/>
    <property type="match status" value="1"/>
</dbReference>
<dbReference type="Gene3D" id="3.40.50.300">
    <property type="entry name" value="P-loop containing nucleotide triphosphate hydrolases"/>
    <property type="match status" value="3"/>
</dbReference>
<dbReference type="FunFam" id="3.40.50.300:FF:000663">
    <property type="entry name" value="von Willebrand factor A domain containing 8"/>
    <property type="match status" value="1"/>
</dbReference>
<reference evidence="11" key="1">
    <citation type="submission" date="2003-08" db="EMBL/GenBank/DDBJ databases">
        <authorList>
            <person name="Birren B."/>
            <person name="Nusbaum C."/>
            <person name="Abebe A."/>
            <person name="Abouelleil A."/>
            <person name="Adekoya E."/>
            <person name="Ait-zahra M."/>
            <person name="Allen N."/>
            <person name="Allen T."/>
            <person name="An P."/>
            <person name="Anderson M."/>
            <person name="Anderson S."/>
            <person name="Arachchi H."/>
            <person name="Armbruster J."/>
            <person name="Bachantsang P."/>
            <person name="Baldwin J."/>
            <person name="Barry A."/>
            <person name="Bayul T."/>
            <person name="Blitshsteyn B."/>
            <person name="Bloom T."/>
            <person name="Blye J."/>
            <person name="Boguslavskiy L."/>
            <person name="Borowsky M."/>
            <person name="Boukhgalter B."/>
            <person name="Brunache A."/>
            <person name="Butler J."/>
            <person name="Calixte N."/>
            <person name="Calvo S."/>
            <person name="Camarata J."/>
            <person name="Campo K."/>
            <person name="Chang J."/>
            <person name="Cheshatsang Y."/>
            <person name="Citroen M."/>
            <person name="Collymore A."/>
            <person name="Considine T."/>
            <person name="Cook A."/>
            <person name="Cooke P."/>
            <person name="Corum B."/>
            <person name="Cuomo C."/>
            <person name="David R."/>
            <person name="Dawoe T."/>
            <person name="Degray S."/>
            <person name="Dodge S."/>
            <person name="Dooley K."/>
            <person name="Dorje P."/>
            <person name="Dorjee K."/>
            <person name="Dorris L."/>
            <person name="Duffey N."/>
            <person name="Dupes A."/>
            <person name="Elkins T."/>
            <person name="Engels R."/>
            <person name="Erickson J."/>
            <person name="Farina A."/>
            <person name="Faro S."/>
            <person name="Ferreira P."/>
            <person name="Fischer H."/>
            <person name="Fitzgerald M."/>
            <person name="Foley K."/>
            <person name="Gage D."/>
            <person name="Galagan J."/>
            <person name="Gearin G."/>
            <person name="Gnerre S."/>
            <person name="Gnirke A."/>
            <person name="Goyette A."/>
            <person name="Graham J."/>
            <person name="Grandbois E."/>
            <person name="Gyaltsen K."/>
            <person name="Hafez N."/>
            <person name="Hagopian D."/>
            <person name="Hagos B."/>
            <person name="Hall J."/>
            <person name="Hatcher B."/>
            <person name="Heller A."/>
            <person name="Higgins H."/>
            <person name="Honan T."/>
            <person name="Horn A."/>
            <person name="Houde N."/>
            <person name="Hughes L."/>
            <person name="Hulme W."/>
            <person name="Husby E."/>
            <person name="Iliev I."/>
            <person name="Jaffe D."/>
            <person name="Jones C."/>
            <person name="Kamal M."/>
            <person name="Kamat A."/>
            <person name="Kamvysselis M."/>
            <person name="Karlsson E."/>
            <person name="Kells C."/>
            <person name="Kieu A."/>
            <person name="Kisner P."/>
            <person name="Kodira C."/>
            <person name="Kulbokas E."/>
            <person name="Labutti K."/>
            <person name="Lama D."/>
            <person name="Landers T."/>
            <person name="Leger J."/>
            <person name="Levine S."/>
            <person name="Lewis D."/>
            <person name="Lewis T."/>
            <person name="Lindblad-toh K."/>
            <person name="Liu X."/>
            <person name="Lokyitsang T."/>
            <person name="Lokyitsang Y."/>
            <person name="Lucien O."/>
            <person name="Lui A."/>
            <person name="Ma L.J."/>
            <person name="Mabbitt R."/>
            <person name="Macdonald J."/>
            <person name="Maclean C."/>
            <person name="Major J."/>
            <person name="Manning J."/>
            <person name="Marabella R."/>
            <person name="Maru K."/>
            <person name="Matthews C."/>
            <person name="Mauceli E."/>
            <person name="Mccarthy M."/>
            <person name="Mcdonough S."/>
            <person name="Mcghee T."/>
            <person name="Meldrim J."/>
            <person name="Meneus L."/>
            <person name="Mesirov J."/>
            <person name="Mihalev A."/>
            <person name="Mihova T."/>
            <person name="Mikkelsen T."/>
            <person name="Mlenga V."/>
            <person name="Moru K."/>
            <person name="Mozes J."/>
            <person name="Mulrain L."/>
            <person name="Munson G."/>
            <person name="Naylor J."/>
            <person name="Newes C."/>
            <person name="Nguyen C."/>
            <person name="Nguyen N."/>
            <person name="Nguyen T."/>
            <person name="Nicol R."/>
            <person name="Nielsen C."/>
            <person name="Nizzari M."/>
            <person name="Norbu C."/>
            <person name="Norbu N."/>
            <person name="O'donnell P."/>
            <person name="Okoawo O."/>
            <person name="O'leary S."/>
            <person name="Omotosho B."/>
            <person name="O'neill K."/>
            <person name="Osman S."/>
            <person name="Parker S."/>
            <person name="Perrin D."/>
            <person name="Phunkhang P."/>
            <person name="Piqani B."/>
            <person name="Purcell S."/>
            <person name="Rachupka T."/>
            <person name="Ramasamy U."/>
            <person name="Rameau R."/>
            <person name="Ray V."/>
            <person name="Raymond C."/>
            <person name="Retta R."/>
            <person name="Richardson S."/>
            <person name="Rise C."/>
            <person name="Rodriguez J."/>
            <person name="Rogers J."/>
            <person name="Rogov P."/>
            <person name="Rutman M."/>
            <person name="Schupbach R."/>
            <person name="Seaman C."/>
            <person name="Settipalli S."/>
            <person name="Sharpe T."/>
            <person name="Sheridan J."/>
            <person name="Sherpa N."/>
            <person name="Shi J."/>
            <person name="Smirnov S."/>
            <person name="Smith C."/>
            <person name="Sougnez C."/>
            <person name="Spencer B."/>
            <person name="Stalker J."/>
            <person name="Stange-thomann N."/>
            <person name="Stavropoulos S."/>
            <person name="Stetson K."/>
            <person name="Stone C."/>
            <person name="Stone S."/>
            <person name="Stubbs M."/>
            <person name="Talamas J."/>
            <person name="Tchuinga P."/>
            <person name="Tenzing P."/>
            <person name="Tesfaye S."/>
            <person name="Theodore J."/>
            <person name="Thoulutsang Y."/>
            <person name="Topham K."/>
            <person name="Towey S."/>
            <person name="Tsamla T."/>
            <person name="Tsomo N."/>
            <person name="Vallee D."/>
            <person name="Vassiliev H."/>
            <person name="Venkataraman V."/>
            <person name="Vinson J."/>
            <person name="Vo A."/>
            <person name="Wade C."/>
            <person name="Wang S."/>
            <person name="Wangchuk T."/>
            <person name="Wangdi T."/>
            <person name="Whittaker C."/>
            <person name="Wilkinson J."/>
            <person name="Wu Y."/>
            <person name="Wyman D."/>
            <person name="Yadav S."/>
            <person name="Yang S."/>
            <person name="Yang X."/>
            <person name="Yeager S."/>
            <person name="Yee E."/>
            <person name="Young G."/>
            <person name="Zainoun J."/>
            <person name="Zembeck L."/>
            <person name="Zimmer A."/>
            <person name="Zody M."/>
            <person name="Lander E."/>
        </authorList>
    </citation>
    <scope>NUCLEOTIDE SEQUENCE [LARGE SCALE GENOMIC DNA]</scope>
</reference>
<evidence type="ECO:0000313" key="11">
    <source>
        <dbReference type="Proteomes" id="UP000007875"/>
    </source>
</evidence>
<evidence type="ECO:0000256" key="4">
    <source>
        <dbReference type="ARBA" id="ARBA00022946"/>
    </source>
</evidence>
<dbReference type="OMA" id="GTHIVHP"/>
<dbReference type="PROSITE" id="PS50234">
    <property type="entry name" value="VWFA"/>
    <property type="match status" value="1"/>
</dbReference>
<sequence>VSIGNVQVPVKTPKNPELVPYAYVLENAELPQSALRHMKWMAQKDLLGQDVFLIGPPGPLRRVLAMQYLELTRKEVEYISLSRDTTESDLKQRREMRKGTSFYIDQCAVRAAVEGRVLIIEGVEKAERNVLPALNNLLENREMQLDDGRFLMHHKRYDQLLQVIFHLKFPFKKMRMLNELSSLKNDFFKIISTRFQEMSTTLVSNIIYVNNLSFQFPGYPIQNLLSRLYPYKLVLNKEGTQAVEDIYQKFELSSSSANSESLALHNINVKNNHKANVSLHNNNENHNFEVRYEFVATSYHQRLLADLMLSHGAMDMCIIGGKGCGKSSVLREFARLLSYRTEPVLMYQDMTARDLLQQRYTLPNGDTVWKISPLIEAALEGGMAVLDGLNRVNPGTLSILQRLVHDREVTLHDGTRLLRHDKFDGMKEKLNLNDQELNEKAVYRIHPSFRMIGLAEPPTTGSSAQQWLNPELLTLFLYHHMEPLSVNNELEVIQKLVPDVSMDEIKGLLKLCQKLRSAKDANSSLAGSLSTRQLIRISKRLAASQHNTDRLKLVSDAVHKACLSRFLPQLARSALCGALESSGLPPEAFPVQDLTMNDISLISAMCVKSYDFAKVPDVLFYNNAQHLAVMKDMLQDYNLGEHILIVGNQGVGKNKIVDRFLHLLNKPREYLQLHRDTTVQSLTVQPTVRDGIIVYEDSALVRAARMGHALVVDEADKAPTHVTCILKALLESGRATLADGRKIVTELDHLSTSTSNKEVILMHPDFRMFVLANRPGFPFLGNDFFGAVGDVFSCHAVDNPSVASELDMLRQYGANVPESSLKKLVAAFGELRDLADRGLISYPYSTREVVNIVKHLEKFPKEGLANVVRNVFDFDAYSKETKEQLSSVMHKHGIPIGAKPHDVRLAKPLPLSAPKLSGYWNILHQSSSYCDVKPIRMSVKGPVHLTVQNYEIERTEDRGLDFSEQFAHWQLPQFFRTNIITDIAVIDIVNIFAVNGAALFSMEHGGNTVKYIDMYDVFPNVGSMSHSCVKIAPLGPPLAGQLLLFEQKVSGSSFALLCFSRKMGESAFTSFRFFIALFGAATCKDFKWMLIVYYGVNILLQLNAINGEVHGVTVDFNIQDVQLVAHDKWLITEAETNIQLPHPQPITPNYLTEYKPHRFVTPINRILVDKDSYAKCATNEIYSFPRSNSSLEDSFIEKGRTIYRGLTKFVPPKPPCQILSSSNQVVKVVSLKTVPEKAFDQGTQPRMTSHCLEVADLGQHMLRYVPIPQAVAESPYVSWQSSISESGYHLARGRDDVLYTVDTGGCVREWETGLLNLQRSLAEWRAMIGSDDMEDKLQVEDGIKSGEDVTAPKHGKIDPKNAPHVGGNTWAGGTGGRDTAGMGGKGGPYRLDMGHDVTQIPDWEKEAVPEHVKKAAREVAQKAFKERLREIRMSEFDADMYEKFSSHLQDGSLSICRIIINKSAKGKERQWLKHQATGELDDMKLIEGLTGEKNIYKRRAEQEPEPGTPQQKPKRIRVVMDVSGSMYRFNGLDNRLERTVEAACLVMESFEGYKEKFKYELWGHSGDGFDIPLVTYEKPPTNNKERLEVMKTMHAHAQFCMSGDHTLEAAEYAVKNIKEQEADEYFVVVLSDANLERYGIRPMQFAEVLTSDDEVNAFVIFIGSLGDQAERLKKQLPLGRSFVCMDTKNIPQILQQIFTSSLLK</sequence>
<protein>
    <recommendedName>
        <fullName evidence="7">von Willebrand factor A domain-containing protein 8</fullName>
    </recommendedName>
</protein>
<dbReference type="GO" id="GO:0005739">
    <property type="term" value="C:mitochondrion"/>
    <property type="evidence" value="ECO:0007669"/>
    <property type="project" value="UniProtKB-SubCell"/>
</dbReference>
<dbReference type="PANTHER" id="PTHR21610">
    <property type="entry name" value="VON WILLEBRAND FACTOR A DOMAIN-CONTAINING PROTEIN 8"/>
    <property type="match status" value="1"/>
</dbReference>
<dbReference type="InterPro" id="IPR027417">
    <property type="entry name" value="P-loop_NTPase"/>
</dbReference>
<evidence type="ECO:0000259" key="9">
    <source>
        <dbReference type="PROSITE" id="PS50234"/>
    </source>
</evidence>
<dbReference type="eggNOG" id="KOG1808">
    <property type="taxonomic scope" value="Eukaryota"/>
</dbReference>
<evidence type="ECO:0000256" key="5">
    <source>
        <dbReference type="ARBA" id="ARBA00023128"/>
    </source>
</evidence>
<dbReference type="FunFam" id="3.40.50.300:FF:000587">
    <property type="entry name" value="von Willebrand factor A domain containing 8"/>
    <property type="match status" value="1"/>
</dbReference>
<reference evidence="10" key="3">
    <citation type="submission" date="2025-09" db="UniProtKB">
        <authorList>
            <consortium name="Ensembl"/>
        </authorList>
    </citation>
    <scope>IDENTIFICATION</scope>
</reference>
<dbReference type="GO" id="GO:0016887">
    <property type="term" value="F:ATP hydrolysis activity"/>
    <property type="evidence" value="ECO:0007669"/>
    <property type="project" value="InterPro"/>
</dbReference>
<evidence type="ECO:0000256" key="6">
    <source>
        <dbReference type="ARBA" id="ARBA00055988"/>
    </source>
</evidence>
<dbReference type="GeneTree" id="ENSGT00390000006601"/>
<proteinExistence type="predicted"/>
<feature type="region of interest" description="Disordered" evidence="8">
    <location>
        <begin position="1347"/>
        <end position="1379"/>
    </location>
</feature>
<feature type="compositionally biased region" description="Gly residues" evidence="8">
    <location>
        <begin position="1369"/>
        <end position="1379"/>
    </location>
</feature>
<keyword evidence="5" id="KW-0496">Mitochondrion</keyword>
<keyword evidence="2" id="KW-0547">Nucleotide-binding</keyword>
<dbReference type="Gene3D" id="3.40.50.410">
    <property type="entry name" value="von Willebrand factor, type A domain"/>
    <property type="match status" value="1"/>
</dbReference>
<organism evidence="10 11">
    <name type="scientific">Ciona savignyi</name>
    <name type="common">Pacific transparent sea squirt</name>
    <dbReference type="NCBI Taxonomy" id="51511"/>
    <lineage>
        <taxon>Eukaryota</taxon>
        <taxon>Metazoa</taxon>
        <taxon>Chordata</taxon>
        <taxon>Tunicata</taxon>
        <taxon>Ascidiacea</taxon>
        <taxon>Phlebobranchia</taxon>
        <taxon>Cionidae</taxon>
        <taxon>Ciona</taxon>
    </lineage>
</organism>
<comment type="subcellular location">
    <subcellularLocation>
        <location evidence="1">Mitochondrion</location>
    </subcellularLocation>
</comment>
<comment type="function">
    <text evidence="6">Exhibits ATPase activity in vitro.</text>
</comment>
<dbReference type="InParanoid" id="H2YJD8"/>